<dbReference type="GO" id="GO:0004519">
    <property type="term" value="F:endonuclease activity"/>
    <property type="evidence" value="ECO:0007669"/>
    <property type="project" value="UniProtKB-KW"/>
</dbReference>
<evidence type="ECO:0000259" key="1">
    <source>
        <dbReference type="Pfam" id="PF03372"/>
    </source>
</evidence>
<comment type="caution">
    <text evidence="2">The sequence shown here is derived from an EMBL/GenBank/DDBJ whole genome shotgun (WGS) entry which is preliminary data.</text>
</comment>
<dbReference type="AlphaFoldDB" id="A0A9X8EM69"/>
<dbReference type="GeneID" id="87480537"/>
<keyword evidence="2" id="KW-0540">Nuclease</keyword>
<proteinExistence type="predicted"/>
<protein>
    <submittedName>
        <fullName evidence="2">Endonuclease/exonuclease/phosphatase family protein</fullName>
    </submittedName>
</protein>
<dbReference type="RefSeq" id="WP_054915704.1">
    <property type="nucleotide sequence ID" value="NZ_RJUR01000001.1"/>
</dbReference>
<evidence type="ECO:0000313" key="3">
    <source>
        <dbReference type="Proteomes" id="UP000269115"/>
    </source>
</evidence>
<keyword evidence="2" id="KW-0255">Endonuclease</keyword>
<feature type="domain" description="Endonuclease/exonuclease/phosphatase" evidence="1">
    <location>
        <begin position="193"/>
        <end position="437"/>
    </location>
</feature>
<dbReference type="InterPro" id="IPR036691">
    <property type="entry name" value="Endo/exonu/phosph_ase_sf"/>
</dbReference>
<gene>
    <name evidence="2" type="ORF">EDF85_0060</name>
</gene>
<keyword evidence="2" id="KW-0378">Hydrolase</keyword>
<dbReference type="InterPro" id="IPR003539">
    <property type="entry name" value="CD_toxinB"/>
</dbReference>
<organism evidence="2 3">
    <name type="scientific">Pseudomonas putida</name>
    <name type="common">Arthrobacter siderocapsulatus</name>
    <dbReference type="NCBI Taxonomy" id="303"/>
    <lineage>
        <taxon>Bacteria</taxon>
        <taxon>Pseudomonadati</taxon>
        <taxon>Pseudomonadota</taxon>
        <taxon>Gammaproteobacteria</taxon>
        <taxon>Pseudomonadales</taxon>
        <taxon>Pseudomonadaceae</taxon>
        <taxon>Pseudomonas</taxon>
    </lineage>
</organism>
<dbReference type="Proteomes" id="UP000269115">
    <property type="component" value="Unassembled WGS sequence"/>
</dbReference>
<accession>A0A9X8EM69</accession>
<dbReference type="InterPro" id="IPR005135">
    <property type="entry name" value="Endo/exonuclease/phosphatase"/>
</dbReference>
<dbReference type="Gene3D" id="3.60.10.10">
    <property type="entry name" value="Endonuclease/exonuclease/phosphatase"/>
    <property type="match status" value="1"/>
</dbReference>
<dbReference type="SUPFAM" id="SSF56219">
    <property type="entry name" value="DNase I-like"/>
    <property type="match status" value="1"/>
</dbReference>
<sequence length="448" mass="49346">MPVDRVIGLYIDNNLVPDMPAVAFEEQVDVVFMDAVALLAAARPRDCVHTLVYLNYIVSARLIRSSNHEAQAGYGACMTTLLRRWYSDTTVLQHLQASPGLYRHGVMIGLYRVHHALVMNGLRSVQGPHLLDPGDPLRMLQHGVMAIFGPWHAHIRLHGRIRDYYHSRLNTAGPSAQIEIGRSARTEVPIRVATWNLQGASVSTESKWLTGVLPLLRSNDVVVLQEVGVAPHSAVFSRTERVADQFGSHHDIHVYSWQAGTRSRPERYLIYFLDVQRLRVNLAIVMPDPGEFMVSQLAIISDGQLPVAGPPLYRPAMGVRVRRRALAGNTPELAIFNLHAISGGGVNAARMLREISWHTDTPFALLGDFNRDPRPTTPPVPTRGNWVSPEDIARIELAGGSTHPSVAPSNMLDYAVTNGTSQVPAPGNVSAPGASDHRSVHYNLTFNC</sequence>
<dbReference type="EMBL" id="RJUR01000001">
    <property type="protein sequence ID" value="ROQ56191.1"/>
    <property type="molecule type" value="Genomic_DNA"/>
</dbReference>
<name>A0A9X8EM69_PSEPU</name>
<evidence type="ECO:0000313" key="2">
    <source>
        <dbReference type="EMBL" id="ROQ56191.1"/>
    </source>
</evidence>
<dbReference type="Pfam" id="PF03372">
    <property type="entry name" value="Exo_endo_phos"/>
    <property type="match status" value="1"/>
</dbReference>
<dbReference type="PRINTS" id="PR01388">
    <property type="entry name" value="CDTOXINB"/>
</dbReference>
<reference evidence="2 3" key="1">
    <citation type="submission" date="2018-11" db="EMBL/GenBank/DDBJ databases">
        <title>Genomic analyses of the natural microbiome of Caenorhabditis elegans.</title>
        <authorList>
            <person name="Samuel B."/>
        </authorList>
    </citation>
    <scope>NUCLEOTIDE SEQUENCE [LARGE SCALE GENOMIC DNA]</scope>
    <source>
        <strain evidence="2 3">BIGb0473</strain>
    </source>
</reference>